<feature type="region of interest" description="Disordered" evidence="1">
    <location>
        <begin position="772"/>
        <end position="810"/>
    </location>
</feature>
<dbReference type="InterPro" id="IPR011022">
    <property type="entry name" value="Arrestin_C-like"/>
</dbReference>
<organism evidence="3 4">
    <name type="scientific">Polychaeton citri CBS 116435</name>
    <dbReference type="NCBI Taxonomy" id="1314669"/>
    <lineage>
        <taxon>Eukaryota</taxon>
        <taxon>Fungi</taxon>
        <taxon>Dikarya</taxon>
        <taxon>Ascomycota</taxon>
        <taxon>Pezizomycotina</taxon>
        <taxon>Dothideomycetes</taxon>
        <taxon>Dothideomycetidae</taxon>
        <taxon>Capnodiales</taxon>
        <taxon>Capnodiaceae</taxon>
        <taxon>Polychaeton</taxon>
    </lineage>
</organism>
<feature type="compositionally biased region" description="Basic and acidic residues" evidence="1">
    <location>
        <begin position="786"/>
        <end position="799"/>
    </location>
</feature>
<dbReference type="Pfam" id="PF02752">
    <property type="entry name" value="Arrestin_C"/>
    <property type="match status" value="1"/>
</dbReference>
<protein>
    <recommendedName>
        <fullName evidence="2">Arrestin C-terminal-like domain-containing protein</fullName>
    </recommendedName>
</protein>
<keyword evidence="4" id="KW-1185">Reference proteome</keyword>
<evidence type="ECO:0000259" key="2">
    <source>
        <dbReference type="Pfam" id="PF02752"/>
    </source>
</evidence>
<feature type="region of interest" description="Disordered" evidence="1">
    <location>
        <begin position="654"/>
        <end position="705"/>
    </location>
</feature>
<proteinExistence type="predicted"/>
<feature type="compositionally biased region" description="Polar residues" evidence="1">
    <location>
        <begin position="567"/>
        <end position="577"/>
    </location>
</feature>
<feature type="compositionally biased region" description="Low complexity" evidence="1">
    <location>
        <begin position="89"/>
        <end position="103"/>
    </location>
</feature>
<dbReference type="SUPFAM" id="SSF81296">
    <property type="entry name" value="E set domains"/>
    <property type="match status" value="1"/>
</dbReference>
<accession>A0A9P4Q4J2</accession>
<sequence>MTTAPNWGPLMARPLSDIREITEPSLIDVINNWQRRPSLRRQNEPQPNPPKAGSIKKASPIKRICPVRVPEPCRARPSHRRGKDHVETSSSYSSASEAGGPYSIPKPSVPQRSSSCGGHKAPVRRSMRKQQSHHRERRSSSAQSSPSGAWDNKQNRLIPNRGPSRSPVKIAALQLDHLSPASVRKVSSRTLIRTPHPADILEYPTYRHSRVKLDLHVSAPLFVGGGSIEGLLKVTIDGNERSRHRRTLAIAGLSVDLLGFEEVNTHRKAPFLSLGTDVIDVGHPPPSAMAEPINATSISRGQMFWPLLPSASSLPFMVSLPLDTGPPPFQSKHARIRFLLAATAVIKDSGKQYLVRVSQDVHVLSTYDPEKALTSLPSPLTAKDELHLTRQRAVETLKLIAGLHRQVWVSGGSIFADIHISNKTHKPVKRLELTLERDILCYKHAAASTREKSAGQARIFESNEQAILAKHVMKHGHDGWAGLDPFTSETRTCALELPREHATVRCGKFFEVRFFLNATASLSSTSSKLVSVQIPVILIHLNSLDVLPNAVAQVAAAIEEKKVQAHLQDSLTHSQSRGGRHRNTSRKPSSSSPLKCKEDRKTAAFKQGQVFAAPRKQSLERVRQERKVIDDLCKQLDSSPRKYKAQLENAFDVKRAASEASSRSKGRDRAVDNGTPDSEAHASLKYNTPPSKRKGRNFDGVEEDESLSAFRRQLRRFRSTDTLRSNGRQATRTGSDERFTLKPLRRMQSARGHESAQRYESNPFPIEVRPHMHGAEPGRPSTGWSLREKVSQPKTDARPTRKVSQGLRDRGKELLSKVGIRDQNDNDLKNVRELIGAGRDLERERRGWI</sequence>
<dbReference type="OrthoDB" id="298939at2759"/>
<comment type="caution">
    <text evidence="3">The sequence shown here is derived from an EMBL/GenBank/DDBJ whole genome shotgun (WGS) entry which is preliminary data.</text>
</comment>
<feature type="compositionally biased region" description="Basic residues" evidence="1">
    <location>
        <begin position="121"/>
        <end position="137"/>
    </location>
</feature>
<dbReference type="Proteomes" id="UP000799441">
    <property type="component" value="Unassembled WGS sequence"/>
</dbReference>
<dbReference type="EMBL" id="MU003827">
    <property type="protein sequence ID" value="KAF2718311.1"/>
    <property type="molecule type" value="Genomic_DNA"/>
</dbReference>
<feature type="domain" description="Arrestin C-terminal-like" evidence="2">
    <location>
        <begin position="398"/>
        <end position="540"/>
    </location>
</feature>
<dbReference type="InterPro" id="IPR014756">
    <property type="entry name" value="Ig_E-set"/>
</dbReference>
<evidence type="ECO:0000256" key="1">
    <source>
        <dbReference type="SAM" id="MobiDB-lite"/>
    </source>
</evidence>
<evidence type="ECO:0000313" key="4">
    <source>
        <dbReference type="Proteomes" id="UP000799441"/>
    </source>
</evidence>
<feature type="compositionally biased region" description="Polar residues" evidence="1">
    <location>
        <begin position="720"/>
        <end position="733"/>
    </location>
</feature>
<dbReference type="Gene3D" id="2.60.40.640">
    <property type="match status" value="1"/>
</dbReference>
<name>A0A9P4Q4J2_9PEZI</name>
<dbReference type="AlphaFoldDB" id="A0A9P4Q4J2"/>
<evidence type="ECO:0000313" key="3">
    <source>
        <dbReference type="EMBL" id="KAF2718311.1"/>
    </source>
</evidence>
<feature type="region of interest" description="Disordered" evidence="1">
    <location>
        <begin position="33"/>
        <end position="165"/>
    </location>
</feature>
<gene>
    <name evidence="3" type="ORF">K431DRAFT_231119</name>
</gene>
<feature type="region of interest" description="Disordered" evidence="1">
    <location>
        <begin position="718"/>
        <end position="759"/>
    </location>
</feature>
<dbReference type="InterPro" id="IPR014752">
    <property type="entry name" value="Arrestin-like_C"/>
</dbReference>
<reference evidence="3" key="1">
    <citation type="journal article" date="2020" name="Stud. Mycol.">
        <title>101 Dothideomycetes genomes: a test case for predicting lifestyles and emergence of pathogens.</title>
        <authorList>
            <person name="Haridas S."/>
            <person name="Albert R."/>
            <person name="Binder M."/>
            <person name="Bloem J."/>
            <person name="Labutti K."/>
            <person name="Salamov A."/>
            <person name="Andreopoulos B."/>
            <person name="Baker S."/>
            <person name="Barry K."/>
            <person name="Bills G."/>
            <person name="Bluhm B."/>
            <person name="Cannon C."/>
            <person name="Castanera R."/>
            <person name="Culley D."/>
            <person name="Daum C."/>
            <person name="Ezra D."/>
            <person name="Gonzalez J."/>
            <person name="Henrissat B."/>
            <person name="Kuo A."/>
            <person name="Liang C."/>
            <person name="Lipzen A."/>
            <person name="Lutzoni F."/>
            <person name="Magnuson J."/>
            <person name="Mondo S."/>
            <person name="Nolan M."/>
            <person name="Ohm R."/>
            <person name="Pangilinan J."/>
            <person name="Park H.-J."/>
            <person name="Ramirez L."/>
            <person name="Alfaro M."/>
            <person name="Sun H."/>
            <person name="Tritt A."/>
            <person name="Yoshinaga Y."/>
            <person name="Zwiers L.-H."/>
            <person name="Turgeon B."/>
            <person name="Goodwin S."/>
            <person name="Spatafora J."/>
            <person name="Crous P."/>
            <person name="Grigoriev I."/>
        </authorList>
    </citation>
    <scope>NUCLEOTIDE SEQUENCE</scope>
    <source>
        <strain evidence="3">CBS 116435</strain>
    </source>
</reference>
<feature type="region of interest" description="Disordered" evidence="1">
    <location>
        <begin position="566"/>
        <end position="598"/>
    </location>
</feature>